<dbReference type="InterPro" id="IPR002401">
    <property type="entry name" value="Cyt_P450_E_grp-I"/>
</dbReference>
<dbReference type="PANTHER" id="PTHR24305:SF227">
    <property type="entry name" value="P450, PUTATIVE (EUROFUNG)-RELATED"/>
    <property type="match status" value="1"/>
</dbReference>
<dbReference type="InterPro" id="IPR050121">
    <property type="entry name" value="Cytochrome_P450_monoxygenase"/>
</dbReference>
<evidence type="ECO:0000256" key="3">
    <source>
        <dbReference type="SAM" id="Phobius"/>
    </source>
</evidence>
<dbReference type="VEuPathDB" id="FungiDB:SI65_09492"/>
<keyword evidence="3" id="KW-1133">Transmembrane helix</keyword>
<feature type="binding site" description="axial binding residue" evidence="2">
    <location>
        <position position="490"/>
    </location>
    <ligand>
        <name>heme</name>
        <dbReference type="ChEBI" id="CHEBI:30413"/>
    </ligand>
    <ligandPart>
        <name>Fe</name>
        <dbReference type="ChEBI" id="CHEBI:18248"/>
    </ligandPart>
</feature>
<proteinExistence type="inferred from homology"/>
<dbReference type="PANTHER" id="PTHR24305">
    <property type="entry name" value="CYTOCHROME P450"/>
    <property type="match status" value="1"/>
</dbReference>
<evidence type="ECO:0000256" key="2">
    <source>
        <dbReference type="PIRSR" id="PIRSR602401-1"/>
    </source>
</evidence>
<dbReference type="InterPro" id="IPR001128">
    <property type="entry name" value="Cyt_P450"/>
</dbReference>
<accession>A0A1E3B245</accession>
<dbReference type="Pfam" id="PF00067">
    <property type="entry name" value="p450"/>
    <property type="match status" value="1"/>
</dbReference>
<dbReference type="CDD" id="cd11069">
    <property type="entry name" value="CYP_FUM15-like"/>
    <property type="match status" value="1"/>
</dbReference>
<keyword evidence="2" id="KW-0349">Heme</keyword>
<protein>
    <recommendedName>
        <fullName evidence="6">Cytochrome P450 monooxygenase</fullName>
    </recommendedName>
</protein>
<feature type="transmembrane region" description="Helical" evidence="3">
    <location>
        <begin position="28"/>
        <end position="49"/>
    </location>
</feature>
<evidence type="ECO:0000256" key="1">
    <source>
        <dbReference type="ARBA" id="ARBA00010617"/>
    </source>
</evidence>
<dbReference type="PRINTS" id="PR00463">
    <property type="entry name" value="EP450I"/>
</dbReference>
<dbReference type="GO" id="GO:0005506">
    <property type="term" value="F:iron ion binding"/>
    <property type="evidence" value="ECO:0007669"/>
    <property type="project" value="InterPro"/>
</dbReference>
<dbReference type="GO" id="GO:0016705">
    <property type="term" value="F:oxidoreductase activity, acting on paired donors, with incorporation or reduction of molecular oxygen"/>
    <property type="evidence" value="ECO:0007669"/>
    <property type="project" value="InterPro"/>
</dbReference>
<keyword evidence="2" id="KW-0408">Iron</keyword>
<dbReference type="FunFam" id="1.10.630.10:FF:000051">
    <property type="entry name" value="Cytochrome P450 monooxygenase (Fum15)"/>
    <property type="match status" value="1"/>
</dbReference>
<dbReference type="AlphaFoldDB" id="A0A1E3B245"/>
<dbReference type="InterPro" id="IPR036396">
    <property type="entry name" value="Cyt_P450_sf"/>
</dbReference>
<comment type="cofactor">
    <cofactor evidence="2">
        <name>heme</name>
        <dbReference type="ChEBI" id="CHEBI:30413"/>
    </cofactor>
</comment>
<keyword evidence="5" id="KW-1185">Reference proteome</keyword>
<comment type="caution">
    <text evidence="4">The sequence shown here is derived from an EMBL/GenBank/DDBJ whole genome shotgun (WGS) entry which is preliminary data.</text>
</comment>
<dbReference type="GO" id="GO:0020037">
    <property type="term" value="F:heme binding"/>
    <property type="evidence" value="ECO:0007669"/>
    <property type="project" value="InterPro"/>
</dbReference>
<dbReference type="SUPFAM" id="SSF48264">
    <property type="entry name" value="Cytochrome P450"/>
    <property type="match status" value="1"/>
</dbReference>
<sequence>MARPSIHFGVVYFSIAALVHLRPEYRVLNSSVLTFIGLSIIATALRIIYDLGLYPQFFTPLKKLPTPSTRTWLKGNTKSIFLETPLDEMADWVRNVPNDGLIRYYMVGNLERVLLTSPKALSEVLVHKAYDFCKPELVQLQLRRVTGNGLLLAEGDEHKLQRKNLMPAFSYRHVKDLYPVFWAKSAEMANLIEQDIKSRKNPEDNVIQIGNWASRATLDIVGLAGMDHDFESLRDPDNELNRQYRRFFNDDPKMTRIIVLLGLFAVDLKLLQKLPVRRNKIAQETSGFLRSVARQIIHEKREKMENKTESNGVDIISVALQSGTFTEENLVDQMMTFLTAGHETTATAMQWAIYALCKHPDVQTRLREEIRTNLPSISTDSPAPLSAATLDSLPYLNAVCNEVLRFYPSVPATVRIASRDTTIINTPIPKDTFFMISPHIINRQEEFWGPEAATFNPERWIDPDTGRTNKTGGSSNNYALLTFLQGPRSCIGQMFAKVELACLVATMVGKFEMELRDPDAALEIRKGATVHPKDGVMARLTPLEGW</sequence>
<feature type="transmembrane region" description="Helical" evidence="3">
    <location>
        <begin position="6"/>
        <end position="21"/>
    </location>
</feature>
<organism evidence="4 5">
    <name type="scientific">Aspergillus cristatus</name>
    <name type="common">Chinese Fuzhuan brick tea-fermentation fungus</name>
    <name type="synonym">Eurotium cristatum</name>
    <dbReference type="NCBI Taxonomy" id="573508"/>
    <lineage>
        <taxon>Eukaryota</taxon>
        <taxon>Fungi</taxon>
        <taxon>Dikarya</taxon>
        <taxon>Ascomycota</taxon>
        <taxon>Pezizomycotina</taxon>
        <taxon>Eurotiomycetes</taxon>
        <taxon>Eurotiomycetidae</taxon>
        <taxon>Eurotiales</taxon>
        <taxon>Aspergillaceae</taxon>
        <taxon>Aspergillus</taxon>
        <taxon>Aspergillus subgen. Aspergillus</taxon>
    </lineage>
</organism>
<keyword evidence="3" id="KW-0472">Membrane</keyword>
<dbReference type="Proteomes" id="UP000094569">
    <property type="component" value="Unassembled WGS sequence"/>
</dbReference>
<evidence type="ECO:0008006" key="6">
    <source>
        <dbReference type="Google" id="ProtNLM"/>
    </source>
</evidence>
<gene>
    <name evidence="4" type="ORF">SI65_09492</name>
</gene>
<reference evidence="4 5" key="1">
    <citation type="journal article" date="2016" name="BMC Genomics">
        <title>Comparative genomic and transcriptomic analyses of the Fuzhuan brick tea-fermentation fungus Aspergillus cristatus.</title>
        <authorList>
            <person name="Ge Y."/>
            <person name="Wang Y."/>
            <person name="Liu Y."/>
            <person name="Tan Y."/>
            <person name="Ren X."/>
            <person name="Zhang X."/>
            <person name="Hyde K.D."/>
            <person name="Liu Y."/>
            <person name="Liu Z."/>
        </authorList>
    </citation>
    <scope>NUCLEOTIDE SEQUENCE [LARGE SCALE GENOMIC DNA]</scope>
    <source>
        <strain evidence="4 5">GZAAS20.1005</strain>
    </source>
</reference>
<keyword evidence="3" id="KW-0812">Transmembrane</keyword>
<dbReference type="STRING" id="573508.A0A1E3B245"/>
<name>A0A1E3B245_ASPCR</name>
<comment type="similarity">
    <text evidence="1">Belongs to the cytochrome P450 family.</text>
</comment>
<dbReference type="EMBL" id="JXNT01000019">
    <property type="protein sequence ID" value="ODM14997.1"/>
    <property type="molecule type" value="Genomic_DNA"/>
</dbReference>
<dbReference type="PRINTS" id="PR00385">
    <property type="entry name" value="P450"/>
</dbReference>
<dbReference type="Gene3D" id="1.10.630.10">
    <property type="entry name" value="Cytochrome P450"/>
    <property type="match status" value="1"/>
</dbReference>
<dbReference type="GO" id="GO:0004497">
    <property type="term" value="F:monooxygenase activity"/>
    <property type="evidence" value="ECO:0007669"/>
    <property type="project" value="InterPro"/>
</dbReference>
<keyword evidence="2" id="KW-0479">Metal-binding</keyword>
<evidence type="ECO:0000313" key="4">
    <source>
        <dbReference type="EMBL" id="ODM14997.1"/>
    </source>
</evidence>
<evidence type="ECO:0000313" key="5">
    <source>
        <dbReference type="Proteomes" id="UP000094569"/>
    </source>
</evidence>
<dbReference type="OrthoDB" id="1470350at2759"/>